<comment type="caution">
    <text evidence="1">The sequence shown here is derived from an EMBL/GenBank/DDBJ whole genome shotgun (WGS) entry which is preliminary data.</text>
</comment>
<organism evidence="1 2">
    <name type="scientific">Chiloscyllium punctatum</name>
    <name type="common">Brownbanded bambooshark</name>
    <name type="synonym">Hemiscyllium punctatum</name>
    <dbReference type="NCBI Taxonomy" id="137246"/>
    <lineage>
        <taxon>Eukaryota</taxon>
        <taxon>Metazoa</taxon>
        <taxon>Chordata</taxon>
        <taxon>Craniata</taxon>
        <taxon>Vertebrata</taxon>
        <taxon>Chondrichthyes</taxon>
        <taxon>Elasmobranchii</taxon>
        <taxon>Galeomorphii</taxon>
        <taxon>Galeoidea</taxon>
        <taxon>Orectolobiformes</taxon>
        <taxon>Hemiscylliidae</taxon>
        <taxon>Chiloscyllium</taxon>
    </lineage>
</organism>
<accession>A0A401TT31</accession>
<name>A0A401TT31_CHIPU</name>
<evidence type="ECO:0000313" key="1">
    <source>
        <dbReference type="EMBL" id="GCC45798.1"/>
    </source>
</evidence>
<evidence type="ECO:0000313" key="2">
    <source>
        <dbReference type="Proteomes" id="UP000287033"/>
    </source>
</evidence>
<proteinExistence type="predicted"/>
<dbReference type="EMBL" id="BEZZ01161134">
    <property type="protein sequence ID" value="GCC45798.1"/>
    <property type="molecule type" value="Genomic_DNA"/>
</dbReference>
<protein>
    <submittedName>
        <fullName evidence="1">Uncharacterized protein</fullName>
    </submittedName>
</protein>
<reference evidence="1 2" key="1">
    <citation type="journal article" date="2018" name="Nat. Ecol. Evol.">
        <title>Shark genomes provide insights into elasmobranch evolution and the origin of vertebrates.</title>
        <authorList>
            <person name="Hara Y"/>
            <person name="Yamaguchi K"/>
            <person name="Onimaru K"/>
            <person name="Kadota M"/>
            <person name="Koyanagi M"/>
            <person name="Keeley SD"/>
            <person name="Tatsumi K"/>
            <person name="Tanaka K"/>
            <person name="Motone F"/>
            <person name="Kageyama Y"/>
            <person name="Nozu R"/>
            <person name="Adachi N"/>
            <person name="Nishimura O"/>
            <person name="Nakagawa R"/>
            <person name="Tanegashima C"/>
            <person name="Kiyatake I"/>
            <person name="Matsumoto R"/>
            <person name="Murakumo K"/>
            <person name="Nishida K"/>
            <person name="Terakita A"/>
            <person name="Kuratani S"/>
            <person name="Sato K"/>
            <person name="Hyodo S Kuraku.S."/>
        </authorList>
    </citation>
    <scope>NUCLEOTIDE SEQUENCE [LARGE SCALE GENOMIC DNA]</scope>
</reference>
<keyword evidence="2" id="KW-1185">Reference proteome</keyword>
<dbReference type="Proteomes" id="UP000287033">
    <property type="component" value="Unassembled WGS sequence"/>
</dbReference>
<gene>
    <name evidence="1" type="ORF">chiPu_0029600</name>
</gene>
<feature type="non-terminal residue" evidence="1">
    <location>
        <position position="33"/>
    </location>
</feature>
<dbReference type="AlphaFoldDB" id="A0A401TT31"/>
<sequence length="33" mass="3764">MPAGPSGRRFDLDRIAYASMRVAKAPRHRDDIH</sequence>